<dbReference type="GO" id="GO:0005829">
    <property type="term" value="C:cytosol"/>
    <property type="evidence" value="ECO:0007669"/>
    <property type="project" value="TreeGrafter"/>
</dbReference>
<accession>A0A1G5VDM0</accession>
<dbReference type="InterPro" id="IPR015991">
    <property type="entry name" value="TatD/YcfH-like"/>
</dbReference>
<dbReference type="AlphaFoldDB" id="A0A1G5VDM0"/>
<organism evidence="4 5">
    <name type="scientific">Allisonella histaminiformans</name>
    <dbReference type="NCBI Taxonomy" id="209880"/>
    <lineage>
        <taxon>Bacteria</taxon>
        <taxon>Bacillati</taxon>
        <taxon>Bacillota</taxon>
        <taxon>Negativicutes</taxon>
        <taxon>Veillonellales</taxon>
        <taxon>Veillonellaceae</taxon>
        <taxon>Allisonella</taxon>
    </lineage>
</organism>
<dbReference type="RefSeq" id="WP_091363651.1">
    <property type="nucleotide sequence ID" value="NZ_FMXA01000006.1"/>
</dbReference>
<dbReference type="EMBL" id="FMXA01000006">
    <property type="protein sequence ID" value="SDA43983.1"/>
    <property type="molecule type" value="Genomic_DNA"/>
</dbReference>
<dbReference type="InterPro" id="IPR001130">
    <property type="entry name" value="TatD-like"/>
</dbReference>
<feature type="binding site" evidence="3">
    <location>
        <position position="129"/>
    </location>
    <ligand>
        <name>a divalent metal cation</name>
        <dbReference type="ChEBI" id="CHEBI:60240"/>
        <label>2</label>
    </ligand>
</feature>
<dbReference type="PIRSF" id="PIRSF005902">
    <property type="entry name" value="DNase_TatD"/>
    <property type="match status" value="1"/>
</dbReference>
<evidence type="ECO:0000313" key="5">
    <source>
        <dbReference type="Proteomes" id="UP000199689"/>
    </source>
</evidence>
<reference evidence="4 5" key="1">
    <citation type="submission" date="2016-10" db="EMBL/GenBank/DDBJ databases">
        <authorList>
            <person name="de Groot N.N."/>
        </authorList>
    </citation>
    <scope>NUCLEOTIDE SEQUENCE [LARGE SCALE GENOMIC DNA]</scope>
    <source>
        <strain evidence="4 5">DSM 15230</strain>
    </source>
</reference>
<sequence>MLPVDSHAHLYDAMYAGQTENVISSALGRVGFIICPSEDRKTSEQSVQIASGESRIFAAVGIHPLHTEHVSGEDWKQILSLAHHSPKVVALGETGLDFFSKNCDRELQKYWFSRHIQAAGELHLPLIIHDRKAHGEILSLLQKQAHGVVSGVIHGYSGSLETAKALINTGFYISFGGSITYPGSRRIRQVASTLPLDRILIETDSPYQAPFEKHGELNVPENVWYVAQALAKLKQMPVSEVIETTGHNAAKLFGISRN</sequence>
<dbReference type="GeneID" id="87755613"/>
<feature type="binding site" evidence="3">
    <location>
        <position position="204"/>
    </location>
    <ligand>
        <name>a divalent metal cation</name>
        <dbReference type="ChEBI" id="CHEBI:60240"/>
        <label>1</label>
    </ligand>
</feature>
<dbReference type="STRING" id="209880.SAMN02910343_00574"/>
<dbReference type="GO" id="GO:0004536">
    <property type="term" value="F:DNA nuclease activity"/>
    <property type="evidence" value="ECO:0007669"/>
    <property type="project" value="InterPro"/>
</dbReference>
<dbReference type="PANTHER" id="PTHR46124:SF3">
    <property type="entry name" value="HYDROLASE"/>
    <property type="match status" value="1"/>
</dbReference>
<evidence type="ECO:0000256" key="2">
    <source>
        <dbReference type="ARBA" id="ARBA00022801"/>
    </source>
</evidence>
<feature type="binding site" evidence="3">
    <location>
        <position position="93"/>
    </location>
    <ligand>
        <name>a divalent metal cation</name>
        <dbReference type="ChEBI" id="CHEBI:60240"/>
        <label>1</label>
    </ligand>
</feature>
<dbReference type="PROSITE" id="PS01091">
    <property type="entry name" value="TATD_3"/>
    <property type="match status" value="1"/>
</dbReference>
<dbReference type="Proteomes" id="UP000199689">
    <property type="component" value="Unassembled WGS sequence"/>
</dbReference>
<dbReference type="NCBIfam" id="TIGR00010">
    <property type="entry name" value="YchF/TatD family DNA exonuclease"/>
    <property type="match status" value="1"/>
</dbReference>
<dbReference type="OrthoDB" id="9810005at2"/>
<feature type="binding site" evidence="3">
    <location>
        <position position="154"/>
    </location>
    <ligand>
        <name>a divalent metal cation</name>
        <dbReference type="ChEBI" id="CHEBI:60240"/>
        <label>2</label>
    </ligand>
</feature>
<keyword evidence="5" id="KW-1185">Reference proteome</keyword>
<dbReference type="GO" id="GO:0016788">
    <property type="term" value="F:hydrolase activity, acting on ester bonds"/>
    <property type="evidence" value="ECO:0007669"/>
    <property type="project" value="InterPro"/>
</dbReference>
<protein>
    <submittedName>
        <fullName evidence="4">TatD DNase family protein</fullName>
    </submittedName>
</protein>
<name>A0A1G5VDM0_9FIRM</name>
<dbReference type="FunFam" id="3.20.20.140:FF:000005">
    <property type="entry name" value="TatD family hydrolase"/>
    <property type="match status" value="1"/>
</dbReference>
<dbReference type="GO" id="GO:0046872">
    <property type="term" value="F:metal ion binding"/>
    <property type="evidence" value="ECO:0007669"/>
    <property type="project" value="UniProtKB-KW"/>
</dbReference>
<dbReference type="CDD" id="cd01310">
    <property type="entry name" value="TatD_DNAse"/>
    <property type="match status" value="1"/>
</dbReference>
<dbReference type="InterPro" id="IPR032466">
    <property type="entry name" value="Metal_Hydrolase"/>
</dbReference>
<dbReference type="PANTHER" id="PTHR46124">
    <property type="entry name" value="D-AMINOACYL-TRNA DEACYLASE"/>
    <property type="match status" value="1"/>
</dbReference>
<keyword evidence="2" id="KW-0378">Hydrolase</keyword>
<feature type="binding site" evidence="3">
    <location>
        <position position="9"/>
    </location>
    <ligand>
        <name>a divalent metal cation</name>
        <dbReference type="ChEBI" id="CHEBI:60240"/>
        <label>1</label>
    </ligand>
</feature>
<dbReference type="Pfam" id="PF01026">
    <property type="entry name" value="TatD_DNase"/>
    <property type="match status" value="1"/>
</dbReference>
<dbReference type="SUPFAM" id="SSF51556">
    <property type="entry name" value="Metallo-dependent hydrolases"/>
    <property type="match status" value="1"/>
</dbReference>
<gene>
    <name evidence="4" type="ORF">SAMN02910343_00574</name>
</gene>
<dbReference type="InterPro" id="IPR018228">
    <property type="entry name" value="DNase_TatD-rel_CS"/>
</dbReference>
<proteinExistence type="predicted"/>
<dbReference type="Gene3D" id="3.20.20.140">
    <property type="entry name" value="Metal-dependent hydrolases"/>
    <property type="match status" value="1"/>
</dbReference>
<keyword evidence="1 3" id="KW-0479">Metal-binding</keyword>
<evidence type="ECO:0000256" key="1">
    <source>
        <dbReference type="ARBA" id="ARBA00022723"/>
    </source>
</evidence>
<evidence type="ECO:0000256" key="3">
    <source>
        <dbReference type="PIRSR" id="PIRSR005902-1"/>
    </source>
</evidence>
<feature type="binding site" evidence="3">
    <location>
        <position position="7"/>
    </location>
    <ligand>
        <name>a divalent metal cation</name>
        <dbReference type="ChEBI" id="CHEBI:60240"/>
        <label>1</label>
    </ligand>
</feature>
<evidence type="ECO:0000313" key="4">
    <source>
        <dbReference type="EMBL" id="SDA43983.1"/>
    </source>
</evidence>